<evidence type="ECO:0000313" key="4">
    <source>
        <dbReference type="Proteomes" id="UP000239663"/>
    </source>
</evidence>
<gene>
    <name evidence="3" type="ORF">CYL18_16220</name>
</gene>
<accession>A0A2S7MWH8</accession>
<dbReference type="InterPro" id="IPR012495">
    <property type="entry name" value="TadE-like_dom"/>
</dbReference>
<dbReference type="EMBL" id="PKOZ01000014">
    <property type="protein sequence ID" value="PQD94119.1"/>
    <property type="molecule type" value="Genomic_DNA"/>
</dbReference>
<keyword evidence="1" id="KW-0472">Membrane</keyword>
<dbReference type="Pfam" id="PF07811">
    <property type="entry name" value="TadE"/>
    <property type="match status" value="1"/>
</dbReference>
<dbReference type="Proteomes" id="UP000239663">
    <property type="component" value="Unassembled WGS sequence"/>
</dbReference>
<reference evidence="3 4" key="1">
    <citation type="submission" date="2017-12" db="EMBL/GenBank/DDBJ databases">
        <title>Taxonomic description and draft genome of Pradoshia cofamensis Gen. nov., sp. nov., a thermotolerant bacillale isolated from anterior gut of earthworm Eisenia fetida.</title>
        <authorList>
            <person name="Saha T."/>
            <person name="Chakraborty R."/>
        </authorList>
    </citation>
    <scope>NUCLEOTIDE SEQUENCE [LARGE SCALE GENOMIC DNA]</scope>
    <source>
        <strain evidence="3 4">EAG3</strain>
    </source>
</reference>
<evidence type="ECO:0000259" key="2">
    <source>
        <dbReference type="Pfam" id="PF07811"/>
    </source>
</evidence>
<dbReference type="RefSeq" id="WP_049672382.1">
    <property type="nucleotide sequence ID" value="NZ_PKOZ01000014.1"/>
</dbReference>
<comment type="caution">
    <text evidence="3">The sequence shown here is derived from an EMBL/GenBank/DDBJ whole genome shotgun (WGS) entry which is preliminary data.</text>
</comment>
<keyword evidence="1" id="KW-0812">Transmembrane</keyword>
<feature type="transmembrane region" description="Helical" evidence="1">
    <location>
        <begin position="20"/>
        <end position="44"/>
    </location>
</feature>
<name>A0A2S7MWH8_9BACI</name>
<evidence type="ECO:0000313" key="3">
    <source>
        <dbReference type="EMBL" id="PQD94119.1"/>
    </source>
</evidence>
<feature type="domain" description="TadE-like" evidence="2">
    <location>
        <begin position="12"/>
        <end position="53"/>
    </location>
</feature>
<dbReference type="OrthoDB" id="2467576at2"/>
<dbReference type="AlphaFoldDB" id="A0A2S7MWH8"/>
<organism evidence="3 4">
    <name type="scientific">Pradoshia eiseniae</name>
    <dbReference type="NCBI Taxonomy" id="2064768"/>
    <lineage>
        <taxon>Bacteria</taxon>
        <taxon>Bacillati</taxon>
        <taxon>Bacillota</taxon>
        <taxon>Bacilli</taxon>
        <taxon>Bacillales</taxon>
        <taxon>Bacillaceae</taxon>
        <taxon>Pradoshia</taxon>
    </lineage>
</organism>
<evidence type="ECO:0000256" key="1">
    <source>
        <dbReference type="SAM" id="Phobius"/>
    </source>
</evidence>
<proteinExistence type="predicted"/>
<keyword evidence="4" id="KW-1185">Reference proteome</keyword>
<keyword evidence="1" id="KW-1133">Transmembrane helix</keyword>
<sequence>MDFKRAVSEEEGSATLEFLGMVPLVFMVMMIAWQFVVGVHGVIVAQSAVNEAAKVYSITGEWTEARAAAQSTVNHISYLQLKSADTAMTGDSQFNAKVSVDINLVFLPDMLFPNGKPSIPFTSEASGKVIE</sequence>
<protein>
    <submittedName>
        <fullName evidence="3">Pilus assembly protein</fullName>
    </submittedName>
</protein>